<dbReference type="InterPro" id="IPR036291">
    <property type="entry name" value="NAD(P)-bd_dom_sf"/>
</dbReference>
<keyword evidence="3" id="KW-1185">Reference proteome</keyword>
<dbReference type="Proteomes" id="UP001183202">
    <property type="component" value="Unassembled WGS sequence"/>
</dbReference>
<accession>A0ABU2N5J6</accession>
<sequence length="100" mass="10637">MISSEASPCRSAQIASAVSARSAAGVERLVVLSRLGSVADSPVRFLRYHAAVEQHVRDSGLDFTFLRPNLYFQGLFAVAGSIVGNGVLPLRSAVREVLPP</sequence>
<gene>
    <name evidence="2" type="ORF">RM445_06660</name>
</gene>
<comment type="caution">
    <text evidence="2">The sequence shown here is derived from an EMBL/GenBank/DDBJ whole genome shotgun (WGS) entry which is preliminary data.</text>
</comment>
<dbReference type="RefSeq" id="WP_311555184.1">
    <property type="nucleotide sequence ID" value="NZ_JAVREJ010000003.1"/>
</dbReference>
<dbReference type="Pfam" id="PF13460">
    <property type="entry name" value="NAD_binding_10"/>
    <property type="match status" value="1"/>
</dbReference>
<dbReference type="EMBL" id="JAVREJ010000003">
    <property type="protein sequence ID" value="MDT0349203.1"/>
    <property type="molecule type" value="Genomic_DNA"/>
</dbReference>
<dbReference type="Gene3D" id="3.90.25.10">
    <property type="entry name" value="UDP-galactose 4-epimerase, domain 1"/>
    <property type="match status" value="1"/>
</dbReference>
<dbReference type="Gene3D" id="3.40.50.720">
    <property type="entry name" value="NAD(P)-binding Rossmann-like Domain"/>
    <property type="match status" value="1"/>
</dbReference>
<dbReference type="SUPFAM" id="SSF51735">
    <property type="entry name" value="NAD(P)-binding Rossmann-fold domains"/>
    <property type="match status" value="1"/>
</dbReference>
<feature type="domain" description="NAD(P)-binding" evidence="1">
    <location>
        <begin position="10"/>
        <end position="69"/>
    </location>
</feature>
<organism evidence="2 3">
    <name type="scientific">Pseudonocardia charpentierae</name>
    <dbReference type="NCBI Taxonomy" id="3075545"/>
    <lineage>
        <taxon>Bacteria</taxon>
        <taxon>Bacillati</taxon>
        <taxon>Actinomycetota</taxon>
        <taxon>Actinomycetes</taxon>
        <taxon>Pseudonocardiales</taxon>
        <taxon>Pseudonocardiaceae</taxon>
        <taxon>Pseudonocardia</taxon>
    </lineage>
</organism>
<dbReference type="InterPro" id="IPR016040">
    <property type="entry name" value="NAD(P)-bd_dom"/>
</dbReference>
<name>A0ABU2N5J6_9PSEU</name>
<evidence type="ECO:0000313" key="2">
    <source>
        <dbReference type="EMBL" id="MDT0349203.1"/>
    </source>
</evidence>
<reference evidence="3" key="1">
    <citation type="submission" date="2023-07" db="EMBL/GenBank/DDBJ databases">
        <title>30 novel species of actinomycetes from the DSMZ collection.</title>
        <authorList>
            <person name="Nouioui I."/>
        </authorList>
    </citation>
    <scope>NUCLEOTIDE SEQUENCE [LARGE SCALE GENOMIC DNA]</scope>
    <source>
        <strain evidence="3">DSM 45834</strain>
    </source>
</reference>
<evidence type="ECO:0000259" key="1">
    <source>
        <dbReference type="Pfam" id="PF13460"/>
    </source>
</evidence>
<evidence type="ECO:0000313" key="3">
    <source>
        <dbReference type="Proteomes" id="UP001183202"/>
    </source>
</evidence>
<protein>
    <submittedName>
        <fullName evidence="2">NAD(P)H-binding protein</fullName>
    </submittedName>
</protein>
<proteinExistence type="predicted"/>